<gene>
    <name evidence="2" type="ORF">NPE20_08955</name>
</gene>
<evidence type="ECO:0000259" key="1">
    <source>
        <dbReference type="Pfam" id="PF14344"/>
    </source>
</evidence>
<dbReference type="EMBL" id="JANHOH010000001">
    <property type="protein sequence ID" value="MCQ6958085.1"/>
    <property type="molecule type" value="Genomic_DNA"/>
</dbReference>
<sequence length="249" mass="26564">MAKNNKSNILLGLCLFITGVMVIPMLASCGKTGVSASSGLNARLQIVNLSPDIQPFKLYALYIPQGTNAYYYPNASGYFLINSIDTPLQIRPAQTVNGENPTNLLTLPGSLKPNIPYTWFVTGSRVDSTLASVLTVDTGSVPANGRGKIRFVNTSPGTIKLSLTANDSVAFKNIAYKGITNFVEVTAGSYNLNITATNAPSTVLASIPNYTVLDGKLYTVYFYGLPNTADSAKYSANILLNSLPPGTKY</sequence>
<accession>A0ABT1T0X6</accession>
<dbReference type="InterPro" id="IPR025510">
    <property type="entry name" value="DUF4397"/>
</dbReference>
<dbReference type="Proteomes" id="UP001204376">
    <property type="component" value="Unassembled WGS sequence"/>
</dbReference>
<name>A0ABT1T0X6_9SPHI</name>
<organism evidence="2 3">
    <name type="scientific">Mucilaginibacter aquariorum</name>
    <dbReference type="NCBI Taxonomy" id="2967225"/>
    <lineage>
        <taxon>Bacteria</taxon>
        <taxon>Pseudomonadati</taxon>
        <taxon>Bacteroidota</taxon>
        <taxon>Sphingobacteriia</taxon>
        <taxon>Sphingobacteriales</taxon>
        <taxon>Sphingobacteriaceae</taxon>
        <taxon>Mucilaginibacter</taxon>
    </lineage>
</organism>
<feature type="domain" description="DUF4397" evidence="1">
    <location>
        <begin position="42"/>
        <end position="161"/>
    </location>
</feature>
<proteinExistence type="predicted"/>
<evidence type="ECO:0000313" key="3">
    <source>
        <dbReference type="Proteomes" id="UP001204376"/>
    </source>
</evidence>
<protein>
    <submittedName>
        <fullName evidence="2">DUF4397 domain-containing protein</fullName>
    </submittedName>
</protein>
<comment type="caution">
    <text evidence="2">The sequence shown here is derived from an EMBL/GenBank/DDBJ whole genome shotgun (WGS) entry which is preliminary data.</text>
</comment>
<dbReference type="RefSeq" id="WP_256538268.1">
    <property type="nucleotide sequence ID" value="NZ_JANHOH010000001.1"/>
</dbReference>
<reference evidence="2 3" key="1">
    <citation type="submission" date="2022-07" db="EMBL/GenBank/DDBJ databases">
        <title>Mucilaginibacter sp. JC4.</title>
        <authorList>
            <person name="Le V."/>
            <person name="Ko S.-R."/>
            <person name="Ahn C.-Y."/>
            <person name="Oh H.-M."/>
        </authorList>
    </citation>
    <scope>NUCLEOTIDE SEQUENCE [LARGE SCALE GENOMIC DNA]</scope>
    <source>
        <strain evidence="2 3">JC4</strain>
    </source>
</reference>
<evidence type="ECO:0000313" key="2">
    <source>
        <dbReference type="EMBL" id="MCQ6958085.1"/>
    </source>
</evidence>
<dbReference type="Pfam" id="PF14344">
    <property type="entry name" value="DUF4397"/>
    <property type="match status" value="1"/>
</dbReference>
<keyword evidence="3" id="KW-1185">Reference proteome</keyword>
<dbReference type="PROSITE" id="PS51257">
    <property type="entry name" value="PROKAR_LIPOPROTEIN"/>
    <property type="match status" value="1"/>
</dbReference>